<dbReference type="STRING" id="1196081.A0A364KR36"/>
<evidence type="ECO:0000256" key="4">
    <source>
        <dbReference type="ARBA" id="ARBA00023136"/>
    </source>
</evidence>
<comment type="similarity">
    <text evidence="5">Belongs to the SAT4 family.</text>
</comment>
<protein>
    <recommendedName>
        <fullName evidence="8">Rhodopsin domain-containing protein</fullName>
    </recommendedName>
</protein>
<dbReference type="PANTHER" id="PTHR33048:SF146">
    <property type="entry name" value="INTEGRAL MEMBRANE PROTEIN"/>
    <property type="match status" value="1"/>
</dbReference>
<dbReference type="RefSeq" id="XP_040730525.1">
    <property type="nucleotide sequence ID" value="XM_040874121.1"/>
</dbReference>
<comment type="caution">
    <text evidence="9">The sequence shown here is derived from an EMBL/GenBank/DDBJ whole genome shotgun (WGS) entry which is preliminary data.</text>
</comment>
<dbReference type="Pfam" id="PF20684">
    <property type="entry name" value="Fung_rhodopsin"/>
    <property type="match status" value="1"/>
</dbReference>
<reference evidence="9 10" key="1">
    <citation type="journal article" date="2017" name="Biotechnol. Biofuels">
        <title>Differential beta-glucosidase expression as a function of carbon source availability in Talaromyces amestolkiae: a genomic and proteomic approach.</title>
        <authorList>
            <person name="de Eugenio L.I."/>
            <person name="Mendez-Liter J.A."/>
            <person name="Nieto-Dominguez M."/>
            <person name="Alonso L."/>
            <person name="Gil-Munoz J."/>
            <person name="Barriuso J."/>
            <person name="Prieto A."/>
            <person name="Martinez M.J."/>
        </authorList>
    </citation>
    <scope>NUCLEOTIDE SEQUENCE [LARGE SCALE GENOMIC DNA]</scope>
    <source>
        <strain evidence="9 10">CIB</strain>
    </source>
</reference>
<feature type="region of interest" description="Disordered" evidence="6">
    <location>
        <begin position="265"/>
        <end position="288"/>
    </location>
</feature>
<evidence type="ECO:0000256" key="7">
    <source>
        <dbReference type="SAM" id="Phobius"/>
    </source>
</evidence>
<dbReference type="GO" id="GO:0016020">
    <property type="term" value="C:membrane"/>
    <property type="evidence" value="ECO:0007669"/>
    <property type="project" value="UniProtKB-SubCell"/>
</dbReference>
<keyword evidence="10" id="KW-1185">Reference proteome</keyword>
<feature type="transmembrane region" description="Helical" evidence="7">
    <location>
        <begin position="140"/>
        <end position="162"/>
    </location>
</feature>
<dbReference type="PANTHER" id="PTHR33048">
    <property type="entry name" value="PTH11-LIKE INTEGRAL MEMBRANE PROTEIN (AFU_ORTHOLOGUE AFUA_5G11245)"/>
    <property type="match status" value="1"/>
</dbReference>
<organism evidence="9 10">
    <name type="scientific">Talaromyces amestolkiae</name>
    <dbReference type="NCBI Taxonomy" id="1196081"/>
    <lineage>
        <taxon>Eukaryota</taxon>
        <taxon>Fungi</taxon>
        <taxon>Dikarya</taxon>
        <taxon>Ascomycota</taxon>
        <taxon>Pezizomycotina</taxon>
        <taxon>Eurotiomycetes</taxon>
        <taxon>Eurotiomycetidae</taxon>
        <taxon>Eurotiales</taxon>
        <taxon>Trichocomaceae</taxon>
        <taxon>Talaromyces</taxon>
        <taxon>Talaromyces sect. Talaromyces</taxon>
    </lineage>
</organism>
<dbReference type="GeneID" id="63791237"/>
<feature type="transmembrane region" description="Helical" evidence="7">
    <location>
        <begin position="214"/>
        <end position="236"/>
    </location>
</feature>
<name>A0A364KR36_TALAM</name>
<feature type="transmembrane region" description="Helical" evidence="7">
    <location>
        <begin position="9"/>
        <end position="28"/>
    </location>
</feature>
<dbReference type="OrthoDB" id="5331848at2759"/>
<keyword evidence="4 7" id="KW-0472">Membrane</keyword>
<proteinExistence type="inferred from homology"/>
<dbReference type="EMBL" id="MIKG01000002">
    <property type="protein sequence ID" value="RAO66008.1"/>
    <property type="molecule type" value="Genomic_DNA"/>
</dbReference>
<comment type="subcellular location">
    <subcellularLocation>
        <location evidence="1">Membrane</location>
        <topology evidence="1">Multi-pass membrane protein</topology>
    </subcellularLocation>
</comment>
<evidence type="ECO:0000313" key="9">
    <source>
        <dbReference type="EMBL" id="RAO66008.1"/>
    </source>
</evidence>
<dbReference type="Proteomes" id="UP000249363">
    <property type="component" value="Unassembled WGS sequence"/>
</dbReference>
<feature type="region of interest" description="Disordered" evidence="6">
    <location>
        <begin position="315"/>
        <end position="338"/>
    </location>
</feature>
<dbReference type="InterPro" id="IPR049326">
    <property type="entry name" value="Rhodopsin_dom_fungi"/>
</dbReference>
<accession>A0A364KR36</accession>
<evidence type="ECO:0000256" key="5">
    <source>
        <dbReference type="ARBA" id="ARBA00038359"/>
    </source>
</evidence>
<sequence>MRSHGIDDYLMVGTWLLWIATIAVTTVYTENGGARHVYYIAPEKVPVVIRDSLIAQALGVLTPALGKMSVAAVMVRLLGRSTNVWKWQLWCLHIIMAIYMVMSILVVIFVFVQCNPTAALWDTTIKNARCWKKSIYIDYIIAQSSVGTFIDFLLALAPSYMIRRLNMSLKDKMGLCVLFGLGTFAGVCAAMKTVKLKEFANVIDFTWNTYEVFLWAQAEVFIVIICGSVPTLKPLYQHMRRGGRKQFGPPGSRYQYRSTSQRMANSFGSGANHSTASRHGGSSLIAKVSDDTDGEQLVTYPPKTIDIQVSGAAFIPRSSDHNSPRYPFGNNGSEHDEV</sequence>
<feature type="transmembrane region" description="Helical" evidence="7">
    <location>
        <begin position="90"/>
        <end position="112"/>
    </location>
</feature>
<feature type="domain" description="Rhodopsin" evidence="8">
    <location>
        <begin position="3"/>
        <end position="237"/>
    </location>
</feature>
<keyword evidence="3 7" id="KW-1133">Transmembrane helix</keyword>
<feature type="transmembrane region" description="Helical" evidence="7">
    <location>
        <begin position="53"/>
        <end position="78"/>
    </location>
</feature>
<evidence type="ECO:0000256" key="3">
    <source>
        <dbReference type="ARBA" id="ARBA00022989"/>
    </source>
</evidence>
<evidence type="ECO:0000256" key="6">
    <source>
        <dbReference type="SAM" id="MobiDB-lite"/>
    </source>
</evidence>
<evidence type="ECO:0000256" key="1">
    <source>
        <dbReference type="ARBA" id="ARBA00004141"/>
    </source>
</evidence>
<evidence type="ECO:0000259" key="8">
    <source>
        <dbReference type="Pfam" id="PF20684"/>
    </source>
</evidence>
<feature type="transmembrane region" description="Helical" evidence="7">
    <location>
        <begin position="174"/>
        <end position="194"/>
    </location>
</feature>
<keyword evidence="2 7" id="KW-0812">Transmembrane</keyword>
<dbReference type="AlphaFoldDB" id="A0A364KR36"/>
<evidence type="ECO:0000313" key="10">
    <source>
        <dbReference type="Proteomes" id="UP000249363"/>
    </source>
</evidence>
<dbReference type="InterPro" id="IPR052337">
    <property type="entry name" value="SAT4-like"/>
</dbReference>
<feature type="compositionally biased region" description="Polar residues" evidence="6">
    <location>
        <begin position="265"/>
        <end position="277"/>
    </location>
</feature>
<evidence type="ECO:0000256" key="2">
    <source>
        <dbReference type="ARBA" id="ARBA00022692"/>
    </source>
</evidence>
<gene>
    <name evidence="9" type="ORF">BHQ10_002020</name>
</gene>